<dbReference type="Proteomes" id="UP000589351">
    <property type="component" value="Unassembled WGS sequence"/>
</dbReference>
<dbReference type="CDD" id="cd02135">
    <property type="entry name" value="YdjA-like"/>
    <property type="match status" value="1"/>
</dbReference>
<accession>A0A6V7RCZ7</accession>
<evidence type="ECO:0000256" key="3">
    <source>
        <dbReference type="ARBA" id="ARBA00022643"/>
    </source>
</evidence>
<evidence type="ECO:0000256" key="2">
    <source>
        <dbReference type="ARBA" id="ARBA00022630"/>
    </source>
</evidence>
<evidence type="ECO:0000256" key="5">
    <source>
        <dbReference type="ARBA" id="ARBA00023002"/>
    </source>
</evidence>
<organism evidence="10 11">
    <name type="scientific">Jeotgalicoccus meleagridis</name>
    <dbReference type="NCBI Taxonomy" id="2759181"/>
    <lineage>
        <taxon>Bacteria</taxon>
        <taxon>Bacillati</taxon>
        <taxon>Bacillota</taxon>
        <taxon>Bacilli</taxon>
        <taxon>Bacillales</taxon>
        <taxon>Staphylococcaceae</taxon>
        <taxon>Jeotgalicoccus</taxon>
    </lineage>
</organism>
<proteinExistence type="inferred from homology"/>
<keyword evidence="4 7" id="KW-0521">NADP</keyword>
<feature type="binding site" description="in other chain" evidence="8">
    <location>
        <begin position="138"/>
        <end position="140"/>
    </location>
    <ligand>
        <name>FMN</name>
        <dbReference type="ChEBI" id="CHEBI:58210"/>
        <note>ligand shared between dimeric partners</note>
    </ligand>
</feature>
<evidence type="ECO:0000313" key="11">
    <source>
        <dbReference type="Proteomes" id="UP000589351"/>
    </source>
</evidence>
<keyword evidence="6 7" id="KW-0520">NAD</keyword>
<keyword evidence="11" id="KW-1185">Reference proteome</keyword>
<feature type="binding site" description="in other chain" evidence="8">
    <location>
        <begin position="10"/>
        <end position="12"/>
    </location>
    <ligand>
        <name>FMN</name>
        <dbReference type="ChEBI" id="CHEBI:58210"/>
        <note>ligand shared between dimeric partners</note>
    </ligand>
</feature>
<reference evidence="10 11" key="1">
    <citation type="submission" date="2020-07" db="EMBL/GenBank/DDBJ databases">
        <authorList>
            <person name="Criscuolo A."/>
        </authorList>
    </citation>
    <scope>NUCLEOTIDE SEQUENCE [LARGE SCALE GENOMIC DNA]</scope>
    <source>
        <strain evidence="10">CIP111649</strain>
    </source>
</reference>
<keyword evidence="5 7" id="KW-0560">Oxidoreductase</keyword>
<dbReference type="EC" id="1.-.-.-" evidence="7"/>
<feature type="domain" description="Nitroreductase" evidence="9">
    <location>
        <begin position="7"/>
        <end position="168"/>
    </location>
</feature>
<keyword evidence="3 7" id="KW-0288">FMN</keyword>
<dbReference type="PANTHER" id="PTHR43821:SF1">
    <property type="entry name" value="NAD(P)H NITROREDUCTASE YDJA-RELATED"/>
    <property type="match status" value="1"/>
</dbReference>
<name>A0A6V7RCZ7_9STAP</name>
<dbReference type="GO" id="GO:0016491">
    <property type="term" value="F:oxidoreductase activity"/>
    <property type="evidence" value="ECO:0007669"/>
    <property type="project" value="UniProtKB-UniRule"/>
</dbReference>
<dbReference type="RefSeq" id="WP_185125430.1">
    <property type="nucleotide sequence ID" value="NZ_CAJEWD010000006.1"/>
</dbReference>
<gene>
    <name evidence="10" type="primary">ydjA</name>
    <name evidence="10" type="ORF">JEODO184_00903</name>
</gene>
<protein>
    <recommendedName>
        <fullName evidence="7">Putative NAD(P)H nitroreductase</fullName>
        <ecNumber evidence="7">1.-.-.-</ecNumber>
    </recommendedName>
</protein>
<dbReference type="SUPFAM" id="SSF55469">
    <property type="entry name" value="FMN-dependent nitroreductase-like"/>
    <property type="match status" value="1"/>
</dbReference>
<feature type="binding site" evidence="8">
    <location>
        <position position="40"/>
    </location>
    <ligand>
        <name>FMN</name>
        <dbReference type="ChEBI" id="CHEBI:58210"/>
        <note>ligand shared between dimeric partners</note>
    </ligand>
</feature>
<comment type="caution">
    <text evidence="10">The sequence shown here is derived from an EMBL/GenBank/DDBJ whole genome shotgun (WGS) entry which is preliminary data.</text>
</comment>
<sequence>MEVTDAILTRRSVKIFKDIEPVKKEVVEELLEAATMAPNHRLTEPWRFFVLQGDGRLPLSRAMGDWIKEIEEDPNSDKAQKRMEKMKQKPLIAPTVIVVALSHDPNGKGIYTEDVSAVSAAVQNILLSAHSKGLGAIWKSGAVYNSTPVKKLFKLGDNEEVLGVVFIGESDMKKEIPSRRTGFEDKTVWFTEDEA</sequence>
<dbReference type="InterPro" id="IPR052530">
    <property type="entry name" value="NAD(P)H_nitroreductase"/>
</dbReference>
<dbReference type="InterPro" id="IPR000415">
    <property type="entry name" value="Nitroreductase-like"/>
</dbReference>
<dbReference type="InterPro" id="IPR026021">
    <property type="entry name" value="YdjA-like"/>
</dbReference>
<keyword evidence="2 7" id="KW-0285">Flavoprotein</keyword>
<evidence type="ECO:0000256" key="4">
    <source>
        <dbReference type="ARBA" id="ARBA00022857"/>
    </source>
</evidence>
<comment type="cofactor">
    <cofactor evidence="8">
        <name>FMN</name>
        <dbReference type="ChEBI" id="CHEBI:58210"/>
    </cofactor>
    <text evidence="8">Binds 1 FMN per subunit.</text>
</comment>
<dbReference type="Pfam" id="PF00881">
    <property type="entry name" value="Nitroreductase"/>
    <property type="match status" value="1"/>
</dbReference>
<dbReference type="Gene3D" id="3.40.109.10">
    <property type="entry name" value="NADH Oxidase"/>
    <property type="match status" value="1"/>
</dbReference>
<dbReference type="EMBL" id="CAJEWD010000006">
    <property type="protein sequence ID" value="CAD2075584.1"/>
    <property type="molecule type" value="Genomic_DNA"/>
</dbReference>
<dbReference type="PANTHER" id="PTHR43821">
    <property type="entry name" value="NAD(P)H NITROREDUCTASE YDJA-RELATED"/>
    <property type="match status" value="1"/>
</dbReference>
<evidence type="ECO:0000256" key="1">
    <source>
        <dbReference type="ARBA" id="ARBA00007118"/>
    </source>
</evidence>
<dbReference type="InterPro" id="IPR029479">
    <property type="entry name" value="Nitroreductase"/>
</dbReference>
<evidence type="ECO:0000256" key="8">
    <source>
        <dbReference type="PIRSR" id="PIRSR000232-1"/>
    </source>
</evidence>
<evidence type="ECO:0000259" key="9">
    <source>
        <dbReference type="Pfam" id="PF00881"/>
    </source>
</evidence>
<dbReference type="AlphaFoldDB" id="A0A6V7RCZ7"/>
<dbReference type="PIRSF" id="PIRSF000232">
    <property type="entry name" value="YdjA"/>
    <property type="match status" value="1"/>
</dbReference>
<evidence type="ECO:0000256" key="7">
    <source>
        <dbReference type="PIRNR" id="PIRNR000232"/>
    </source>
</evidence>
<evidence type="ECO:0000256" key="6">
    <source>
        <dbReference type="ARBA" id="ARBA00023027"/>
    </source>
</evidence>
<comment type="similarity">
    <text evidence="1 7">Belongs to the nitroreductase family.</text>
</comment>
<evidence type="ECO:0000313" key="10">
    <source>
        <dbReference type="EMBL" id="CAD2075584.1"/>
    </source>
</evidence>